<dbReference type="AlphaFoldDB" id="A0AAD8IPJ2"/>
<accession>A0AAD8IPJ2</accession>
<sequence length="337" mass="38104">MWVSVSTAGSKDESNSITGYNAILLDDDNFHIQAFIYADKWSQIVNNHTPPLIPDYATDIIGVVENLEKLSHIPTKYGQRNIVKFRIFDGSAKLQKFMNSVQISTMPSSKIYFNLDTDVVKSLRKRLAHQGYKTPEDIGSVSTVSNSVQVVETLTLKELTEKTSTDYIKRNVTCFVTIKRVEADDSWWYYGCNFCHEEVNLLEGRYKCVNPKCLKRSPYAEKRFRIMVLAHDKTEAVNVVLSDRVVKRLVGKTATMLLEEIEDLAETPPSTLFPQQILDIANKDVTFNILISDDNVLINSTMYNSTDAYLSKKSKSSTSETVEEMLQSTESGFGEVS</sequence>
<dbReference type="PANTHER" id="PTHR47165">
    <property type="entry name" value="OS03G0429900 PROTEIN"/>
    <property type="match status" value="1"/>
</dbReference>
<gene>
    <name evidence="2" type="ORF">POM88_017479</name>
</gene>
<reference evidence="2" key="2">
    <citation type="submission" date="2023-05" db="EMBL/GenBank/DDBJ databases">
        <authorList>
            <person name="Schelkunov M.I."/>
        </authorList>
    </citation>
    <scope>NUCLEOTIDE SEQUENCE</scope>
    <source>
        <strain evidence="2">Hsosn_3</strain>
        <tissue evidence="2">Leaf</tissue>
    </source>
</reference>
<dbReference type="EMBL" id="JAUIZM010000004">
    <property type="protein sequence ID" value="KAK1389301.1"/>
    <property type="molecule type" value="Genomic_DNA"/>
</dbReference>
<evidence type="ECO:0000313" key="3">
    <source>
        <dbReference type="Proteomes" id="UP001237642"/>
    </source>
</evidence>
<dbReference type="InterPro" id="IPR012340">
    <property type="entry name" value="NA-bd_OB-fold"/>
</dbReference>
<reference evidence="2" key="1">
    <citation type="submission" date="2023-02" db="EMBL/GenBank/DDBJ databases">
        <title>Genome of toxic invasive species Heracleum sosnowskyi carries increased number of genes despite the absence of recent whole-genome duplications.</title>
        <authorList>
            <person name="Schelkunov M."/>
            <person name="Shtratnikova V."/>
            <person name="Makarenko M."/>
            <person name="Klepikova A."/>
            <person name="Omelchenko D."/>
            <person name="Novikova G."/>
            <person name="Obukhova E."/>
            <person name="Bogdanov V."/>
            <person name="Penin A."/>
            <person name="Logacheva M."/>
        </authorList>
    </citation>
    <scope>NUCLEOTIDE SEQUENCE</scope>
    <source>
        <strain evidence="2">Hsosn_3</strain>
        <tissue evidence="2">Leaf</tissue>
    </source>
</reference>
<dbReference type="SUPFAM" id="SSF50249">
    <property type="entry name" value="Nucleic acid-binding proteins"/>
    <property type="match status" value="1"/>
</dbReference>
<evidence type="ECO:0008006" key="4">
    <source>
        <dbReference type="Google" id="ProtNLM"/>
    </source>
</evidence>
<name>A0AAD8IPJ2_9APIA</name>
<dbReference type="PANTHER" id="PTHR47165:SF4">
    <property type="entry name" value="OS03G0429900 PROTEIN"/>
    <property type="match status" value="1"/>
</dbReference>
<feature type="region of interest" description="Disordered" evidence="1">
    <location>
        <begin position="313"/>
        <end position="337"/>
    </location>
</feature>
<dbReference type="Proteomes" id="UP001237642">
    <property type="component" value="Unassembled WGS sequence"/>
</dbReference>
<proteinExistence type="predicted"/>
<dbReference type="Gene3D" id="2.40.50.140">
    <property type="entry name" value="Nucleic acid-binding proteins"/>
    <property type="match status" value="1"/>
</dbReference>
<comment type="caution">
    <text evidence="2">The sequence shown here is derived from an EMBL/GenBank/DDBJ whole genome shotgun (WGS) entry which is preliminary data.</text>
</comment>
<protein>
    <recommendedName>
        <fullName evidence="4">Replication factor A C-terminal domain-containing protein</fullName>
    </recommendedName>
</protein>
<evidence type="ECO:0000256" key="1">
    <source>
        <dbReference type="SAM" id="MobiDB-lite"/>
    </source>
</evidence>
<evidence type="ECO:0000313" key="2">
    <source>
        <dbReference type="EMBL" id="KAK1389301.1"/>
    </source>
</evidence>
<keyword evidence="3" id="KW-1185">Reference proteome</keyword>
<organism evidence="2 3">
    <name type="scientific">Heracleum sosnowskyi</name>
    <dbReference type="NCBI Taxonomy" id="360622"/>
    <lineage>
        <taxon>Eukaryota</taxon>
        <taxon>Viridiplantae</taxon>
        <taxon>Streptophyta</taxon>
        <taxon>Embryophyta</taxon>
        <taxon>Tracheophyta</taxon>
        <taxon>Spermatophyta</taxon>
        <taxon>Magnoliopsida</taxon>
        <taxon>eudicotyledons</taxon>
        <taxon>Gunneridae</taxon>
        <taxon>Pentapetalae</taxon>
        <taxon>asterids</taxon>
        <taxon>campanulids</taxon>
        <taxon>Apiales</taxon>
        <taxon>Apiaceae</taxon>
        <taxon>Apioideae</taxon>
        <taxon>apioid superclade</taxon>
        <taxon>Tordylieae</taxon>
        <taxon>Tordyliinae</taxon>
        <taxon>Heracleum</taxon>
    </lineage>
</organism>